<evidence type="ECO:0000313" key="3">
    <source>
        <dbReference type="Proteomes" id="UP000297910"/>
    </source>
</evidence>
<comment type="caution">
    <text evidence="2">The sequence shown here is derived from an EMBL/GenBank/DDBJ whole genome shotgun (WGS) entry which is preliminary data.</text>
</comment>
<protein>
    <submittedName>
        <fullName evidence="2">Uncharacterized protein</fullName>
    </submittedName>
</protein>
<reference evidence="2 3" key="1">
    <citation type="submission" date="2017-12" db="EMBL/GenBank/DDBJ databases">
        <title>Comparative genomics of Botrytis spp.</title>
        <authorList>
            <person name="Valero-Jimenez C.A."/>
            <person name="Tapia P."/>
            <person name="Veloso J."/>
            <person name="Silva-Moreno E."/>
            <person name="Staats M."/>
            <person name="Valdes J.H."/>
            <person name="Van Kan J.A.L."/>
        </authorList>
    </citation>
    <scope>NUCLEOTIDE SEQUENCE [LARGE SCALE GENOMIC DNA]</scope>
    <source>
        <strain evidence="2 3">Bp0003</strain>
    </source>
</reference>
<keyword evidence="3" id="KW-1185">Reference proteome</keyword>
<name>A0A4Z1F7S5_9HELO</name>
<organism evidence="2 3">
    <name type="scientific">Botrytis paeoniae</name>
    <dbReference type="NCBI Taxonomy" id="278948"/>
    <lineage>
        <taxon>Eukaryota</taxon>
        <taxon>Fungi</taxon>
        <taxon>Dikarya</taxon>
        <taxon>Ascomycota</taxon>
        <taxon>Pezizomycotina</taxon>
        <taxon>Leotiomycetes</taxon>
        <taxon>Helotiales</taxon>
        <taxon>Sclerotiniaceae</taxon>
        <taxon>Botrytis</taxon>
    </lineage>
</organism>
<dbReference type="EMBL" id="PQXI01000331">
    <property type="protein sequence ID" value="TGO19740.1"/>
    <property type="molecule type" value="Genomic_DNA"/>
</dbReference>
<proteinExistence type="predicted"/>
<gene>
    <name evidence="2" type="ORF">BPAE_0333g00010</name>
</gene>
<evidence type="ECO:0000313" key="2">
    <source>
        <dbReference type="EMBL" id="TGO19740.1"/>
    </source>
</evidence>
<dbReference type="AlphaFoldDB" id="A0A4Z1F7S5"/>
<dbReference type="Proteomes" id="UP000297910">
    <property type="component" value="Unassembled WGS sequence"/>
</dbReference>
<evidence type="ECO:0000256" key="1">
    <source>
        <dbReference type="SAM" id="MobiDB-lite"/>
    </source>
</evidence>
<accession>A0A4Z1F7S5</accession>
<sequence length="76" mass="9089">MRAQEDRITTAKAEQTSTGIPCPVETYGDWRRRPFWLDVPDVEPSRNMDMRFLTEEQMCAVRERDRVVIIKRLMEM</sequence>
<feature type="region of interest" description="Disordered" evidence="1">
    <location>
        <begin position="1"/>
        <end position="20"/>
    </location>
</feature>